<protein>
    <recommendedName>
        <fullName evidence="8 18">3-dehydroquinate synthase</fullName>
        <shortName evidence="18">DHQS</shortName>
        <ecNumber evidence="7 18">4.2.3.4</ecNumber>
    </recommendedName>
</protein>
<dbReference type="UniPathway" id="UPA00053">
    <property type="reaction ID" value="UER00085"/>
</dbReference>
<organism evidence="21 22">
    <name type="scientific">Lautropia dentalis</name>
    <dbReference type="NCBI Taxonomy" id="2490857"/>
    <lineage>
        <taxon>Bacteria</taxon>
        <taxon>Pseudomonadati</taxon>
        <taxon>Pseudomonadota</taxon>
        <taxon>Betaproteobacteria</taxon>
        <taxon>Burkholderiales</taxon>
        <taxon>Burkholderiaceae</taxon>
        <taxon>Lautropia</taxon>
    </lineage>
</organism>
<dbReference type="GO" id="GO:0005737">
    <property type="term" value="C:cytoplasm"/>
    <property type="evidence" value="ECO:0007669"/>
    <property type="project" value="UniProtKB-SubCell"/>
</dbReference>
<feature type="binding site" evidence="18">
    <location>
        <position position="187"/>
    </location>
    <ligand>
        <name>Zn(2+)</name>
        <dbReference type="ChEBI" id="CHEBI:29105"/>
    </ligand>
</feature>
<feature type="domain" description="3-dehydroquinate synthase N-terminal" evidence="19">
    <location>
        <begin position="70"/>
        <end position="182"/>
    </location>
</feature>
<feature type="binding site" evidence="18">
    <location>
        <position position="145"/>
    </location>
    <ligand>
        <name>NAD(+)</name>
        <dbReference type="ChEBI" id="CHEBI:57540"/>
    </ligand>
</feature>
<evidence type="ECO:0000256" key="17">
    <source>
        <dbReference type="ARBA" id="ARBA00023285"/>
    </source>
</evidence>
<evidence type="ECO:0000256" key="9">
    <source>
        <dbReference type="ARBA" id="ARBA00022490"/>
    </source>
</evidence>
<comment type="cofactor">
    <cofactor evidence="2 18">
        <name>NAD(+)</name>
        <dbReference type="ChEBI" id="CHEBI:57540"/>
    </cofactor>
</comment>
<keyword evidence="15 18" id="KW-0057">Aromatic amino acid biosynthesis</keyword>
<evidence type="ECO:0000256" key="3">
    <source>
        <dbReference type="ARBA" id="ARBA00003485"/>
    </source>
</evidence>
<name>A0A426FLT6_9BURK</name>
<evidence type="ECO:0000313" key="21">
    <source>
        <dbReference type="EMBL" id="RRN43515.1"/>
    </source>
</evidence>
<dbReference type="OrthoDB" id="9806583at2"/>
<comment type="subcellular location">
    <subcellularLocation>
        <location evidence="4 18">Cytoplasm</location>
    </subcellularLocation>
</comment>
<dbReference type="Gene3D" id="1.20.1090.10">
    <property type="entry name" value="Dehydroquinate synthase-like - alpha domain"/>
    <property type="match status" value="1"/>
</dbReference>
<evidence type="ECO:0000256" key="4">
    <source>
        <dbReference type="ARBA" id="ARBA00004496"/>
    </source>
</evidence>
<evidence type="ECO:0000256" key="13">
    <source>
        <dbReference type="ARBA" id="ARBA00022833"/>
    </source>
</evidence>
<evidence type="ECO:0000313" key="22">
    <source>
        <dbReference type="Proteomes" id="UP000270261"/>
    </source>
</evidence>
<evidence type="ECO:0000256" key="12">
    <source>
        <dbReference type="ARBA" id="ARBA00022741"/>
    </source>
</evidence>
<dbReference type="Proteomes" id="UP000270261">
    <property type="component" value="Unassembled WGS sequence"/>
</dbReference>
<sequence length="362" mass="38171">MSDPQILTVDLGARSYDIQVGHGLLEANPAFQAVAKGRSVAIVSDSNVDPLYGHQVELLLAPVAHQVVRIVVPAGESSKCWEQLDAIHDRMLEAHLDRKSLVVALGGGVVGDLAGFAAASFQRGIDFVQVPTSLLAQVDSSVGGKTGINHRRGKNMVGAFHQPRLVVADTGVLRTLPPRELAAGLAEVIKHGAIADRTYLEQVAADMPALLACDPDALARAILVSMRIKAGVVAADEREAGVRAHLNFGHTFGHAVEVGAGYGKWLHGEAVAAGMVMAADLSVRLGRMPATDMAVLVQAIEAAGLPVKAPQWPVDDYLRYMSIDKKADRGTPVFVVLDGLGKAATTRADEALVREVIATHLG</sequence>
<dbReference type="HAMAP" id="MF_00110">
    <property type="entry name" value="DHQ_synthase"/>
    <property type="match status" value="1"/>
</dbReference>
<evidence type="ECO:0000256" key="14">
    <source>
        <dbReference type="ARBA" id="ARBA00023027"/>
    </source>
</evidence>
<comment type="caution">
    <text evidence="21">The sequence shown here is derived from an EMBL/GenBank/DDBJ whole genome shotgun (WGS) entry which is preliminary data.</text>
</comment>
<dbReference type="PIRSF" id="PIRSF001455">
    <property type="entry name" value="DHQ_synth"/>
    <property type="match status" value="1"/>
</dbReference>
<gene>
    <name evidence="18" type="primary">aroB</name>
    <name evidence="21" type="ORF">EHV23_08675</name>
</gene>
<dbReference type="Pfam" id="PF24621">
    <property type="entry name" value="DHQS_C"/>
    <property type="match status" value="1"/>
</dbReference>
<dbReference type="Gene3D" id="3.40.50.1970">
    <property type="match status" value="1"/>
</dbReference>
<evidence type="ECO:0000256" key="5">
    <source>
        <dbReference type="ARBA" id="ARBA00004661"/>
    </source>
</evidence>
<keyword evidence="14 18" id="KW-0520">NAD</keyword>
<feature type="binding site" evidence="18">
    <location>
        <begin position="108"/>
        <end position="112"/>
    </location>
    <ligand>
        <name>NAD(+)</name>
        <dbReference type="ChEBI" id="CHEBI:57540"/>
    </ligand>
</feature>
<dbReference type="InterPro" id="IPR056179">
    <property type="entry name" value="DHQS_C"/>
</dbReference>
<keyword evidence="12 18" id="KW-0547">Nucleotide-binding</keyword>
<evidence type="ECO:0000259" key="19">
    <source>
        <dbReference type="Pfam" id="PF01761"/>
    </source>
</evidence>
<feature type="domain" description="3-dehydroquinate synthase C-terminal" evidence="20">
    <location>
        <begin position="184"/>
        <end position="327"/>
    </location>
</feature>
<dbReference type="GO" id="GO:0046872">
    <property type="term" value="F:metal ion binding"/>
    <property type="evidence" value="ECO:0007669"/>
    <property type="project" value="UniProtKB-KW"/>
</dbReference>
<evidence type="ECO:0000256" key="11">
    <source>
        <dbReference type="ARBA" id="ARBA00022723"/>
    </source>
</evidence>
<dbReference type="GO" id="GO:0008652">
    <property type="term" value="P:amino acid biosynthetic process"/>
    <property type="evidence" value="ECO:0007669"/>
    <property type="project" value="UniProtKB-KW"/>
</dbReference>
<comment type="caution">
    <text evidence="18">Lacks conserved residue(s) required for the propagation of feature annotation.</text>
</comment>
<dbReference type="Pfam" id="PF01761">
    <property type="entry name" value="DHQ_synthase"/>
    <property type="match status" value="1"/>
</dbReference>
<evidence type="ECO:0000256" key="16">
    <source>
        <dbReference type="ARBA" id="ARBA00023239"/>
    </source>
</evidence>
<dbReference type="EMBL" id="RRUE01000002">
    <property type="protein sequence ID" value="RRN43515.1"/>
    <property type="molecule type" value="Genomic_DNA"/>
</dbReference>
<feature type="binding site" evidence="18">
    <location>
        <position position="154"/>
    </location>
    <ligand>
        <name>NAD(+)</name>
        <dbReference type="ChEBI" id="CHEBI:57540"/>
    </ligand>
</feature>
<evidence type="ECO:0000256" key="10">
    <source>
        <dbReference type="ARBA" id="ARBA00022605"/>
    </source>
</evidence>
<dbReference type="InterPro" id="IPR030960">
    <property type="entry name" value="DHQS/DOIS_N"/>
</dbReference>
<proteinExistence type="inferred from homology"/>
<evidence type="ECO:0000256" key="18">
    <source>
        <dbReference type="HAMAP-Rule" id="MF_00110"/>
    </source>
</evidence>
<dbReference type="NCBIfam" id="TIGR01357">
    <property type="entry name" value="aroB"/>
    <property type="match status" value="1"/>
</dbReference>
<feature type="binding site" evidence="18">
    <location>
        <begin position="132"/>
        <end position="133"/>
    </location>
    <ligand>
        <name>NAD(+)</name>
        <dbReference type="ChEBI" id="CHEBI:57540"/>
    </ligand>
</feature>
<dbReference type="RefSeq" id="WP_125095726.1">
    <property type="nucleotide sequence ID" value="NZ_RRUE01000002.1"/>
</dbReference>
<dbReference type="PANTHER" id="PTHR43622">
    <property type="entry name" value="3-DEHYDROQUINATE SYNTHASE"/>
    <property type="match status" value="1"/>
</dbReference>
<dbReference type="GO" id="GO:0009073">
    <property type="term" value="P:aromatic amino acid family biosynthetic process"/>
    <property type="evidence" value="ECO:0007669"/>
    <property type="project" value="UniProtKB-KW"/>
</dbReference>
<keyword evidence="13 18" id="KW-0862">Zinc</keyword>
<comment type="function">
    <text evidence="3 18">Catalyzes the conversion of 3-deoxy-D-arabino-heptulosonate 7-phosphate (DAHP) to dehydroquinate (DHQ).</text>
</comment>
<evidence type="ECO:0000259" key="20">
    <source>
        <dbReference type="Pfam" id="PF24621"/>
    </source>
</evidence>
<comment type="pathway">
    <text evidence="5 18">Metabolic intermediate biosynthesis; chorismate biosynthesis; chorismate from D-erythrose 4-phosphate and phosphoenolpyruvate: step 2/7.</text>
</comment>
<evidence type="ECO:0000256" key="8">
    <source>
        <dbReference type="ARBA" id="ARBA00017684"/>
    </source>
</evidence>
<keyword evidence="16 18" id="KW-0456">Lyase</keyword>
<keyword evidence="11 18" id="KW-0479">Metal-binding</keyword>
<dbReference type="InterPro" id="IPR050071">
    <property type="entry name" value="Dehydroquinate_synthase"/>
</dbReference>
<comment type="similarity">
    <text evidence="6 18">Belongs to the sugar phosphate cyclases superfamily. Dehydroquinate synthase family.</text>
</comment>
<dbReference type="InterPro" id="IPR030963">
    <property type="entry name" value="DHQ_synth_fam"/>
</dbReference>
<keyword evidence="22" id="KW-1185">Reference proteome</keyword>
<evidence type="ECO:0000256" key="6">
    <source>
        <dbReference type="ARBA" id="ARBA00005412"/>
    </source>
</evidence>
<dbReference type="InterPro" id="IPR016037">
    <property type="entry name" value="DHQ_synth_AroB"/>
</dbReference>
<comment type="cofactor">
    <cofactor evidence="18">
        <name>Co(2+)</name>
        <dbReference type="ChEBI" id="CHEBI:48828"/>
    </cofactor>
    <cofactor evidence="18">
        <name>Zn(2+)</name>
        <dbReference type="ChEBI" id="CHEBI:29105"/>
    </cofactor>
    <text evidence="18">Binds 1 divalent metal cation per subunit. Can use either Co(2+) or Zn(2+).</text>
</comment>
<evidence type="ECO:0000256" key="1">
    <source>
        <dbReference type="ARBA" id="ARBA00001393"/>
    </source>
</evidence>
<evidence type="ECO:0000256" key="2">
    <source>
        <dbReference type="ARBA" id="ARBA00001911"/>
    </source>
</evidence>
<dbReference type="AlphaFoldDB" id="A0A426FLT6"/>
<dbReference type="CDD" id="cd08195">
    <property type="entry name" value="DHQS"/>
    <property type="match status" value="1"/>
</dbReference>
<keyword evidence="9 18" id="KW-0963">Cytoplasm</keyword>
<keyword evidence="10 18" id="KW-0028">Amino-acid biosynthesis</keyword>
<dbReference type="FunFam" id="3.40.50.1970:FF:000001">
    <property type="entry name" value="3-dehydroquinate synthase"/>
    <property type="match status" value="1"/>
</dbReference>
<accession>A0A426FLT6</accession>
<comment type="catalytic activity">
    <reaction evidence="1 18">
        <text>7-phospho-2-dehydro-3-deoxy-D-arabino-heptonate = 3-dehydroquinate + phosphate</text>
        <dbReference type="Rhea" id="RHEA:21968"/>
        <dbReference type="ChEBI" id="CHEBI:32364"/>
        <dbReference type="ChEBI" id="CHEBI:43474"/>
        <dbReference type="ChEBI" id="CHEBI:58394"/>
        <dbReference type="EC" id="4.2.3.4"/>
    </reaction>
</comment>
<keyword evidence="17 18" id="KW-0170">Cobalt</keyword>
<dbReference type="GO" id="GO:0003856">
    <property type="term" value="F:3-dehydroquinate synthase activity"/>
    <property type="evidence" value="ECO:0007669"/>
    <property type="project" value="UniProtKB-UniRule"/>
</dbReference>
<dbReference type="SUPFAM" id="SSF56796">
    <property type="entry name" value="Dehydroquinate synthase-like"/>
    <property type="match status" value="1"/>
</dbReference>
<dbReference type="GO" id="GO:0000166">
    <property type="term" value="F:nucleotide binding"/>
    <property type="evidence" value="ECO:0007669"/>
    <property type="project" value="UniProtKB-KW"/>
</dbReference>
<evidence type="ECO:0000256" key="7">
    <source>
        <dbReference type="ARBA" id="ARBA00013031"/>
    </source>
</evidence>
<dbReference type="PANTHER" id="PTHR43622:SF7">
    <property type="entry name" value="3-DEHYDROQUINATE SYNTHASE, CHLOROPLASTIC"/>
    <property type="match status" value="1"/>
</dbReference>
<dbReference type="GO" id="GO:0009423">
    <property type="term" value="P:chorismate biosynthetic process"/>
    <property type="evidence" value="ECO:0007669"/>
    <property type="project" value="UniProtKB-UniRule"/>
</dbReference>
<evidence type="ECO:0000256" key="15">
    <source>
        <dbReference type="ARBA" id="ARBA00023141"/>
    </source>
</evidence>
<dbReference type="EC" id="4.2.3.4" evidence="7 18"/>
<feature type="binding site" evidence="18">
    <location>
        <position position="250"/>
    </location>
    <ligand>
        <name>Zn(2+)</name>
        <dbReference type="ChEBI" id="CHEBI:29105"/>
    </ligand>
</feature>
<reference evidence="21 22" key="1">
    <citation type="submission" date="2018-11" db="EMBL/GenBank/DDBJ databases">
        <title>Genome sequencing of Lautropia sp. KCOM 2505 (= ChDC F240).</title>
        <authorList>
            <person name="Kook J.-K."/>
            <person name="Park S.-N."/>
            <person name="Lim Y.K."/>
        </authorList>
    </citation>
    <scope>NUCLEOTIDE SEQUENCE [LARGE SCALE GENOMIC DNA]</scope>
    <source>
        <strain evidence="21 22">KCOM 2505</strain>
    </source>
</reference>
<feature type="binding site" evidence="18">
    <location>
        <position position="267"/>
    </location>
    <ligand>
        <name>Zn(2+)</name>
        <dbReference type="ChEBI" id="CHEBI:29105"/>
    </ligand>
</feature>